<dbReference type="Gramene" id="Zm00001eb143280_T001">
    <property type="protein sequence ID" value="Zm00001eb143280_P001"/>
    <property type="gene ID" value="Zm00001eb143280"/>
</dbReference>
<keyword evidence="1" id="KW-0694">RNA-binding</keyword>
<dbReference type="SMART" id="SM00360">
    <property type="entry name" value="RRM"/>
    <property type="match status" value="1"/>
</dbReference>
<proteinExistence type="predicted"/>
<dbReference type="Proteomes" id="UP000007305">
    <property type="component" value="Chromosome 3"/>
</dbReference>
<dbReference type="InterPro" id="IPR035979">
    <property type="entry name" value="RBD_domain_sf"/>
</dbReference>
<reference evidence="4" key="2">
    <citation type="submission" date="2019-07" db="EMBL/GenBank/DDBJ databases">
        <authorList>
            <person name="Seetharam A."/>
            <person name="Woodhouse M."/>
            <person name="Cannon E."/>
        </authorList>
    </citation>
    <scope>NUCLEOTIDE SEQUENCE [LARGE SCALE GENOMIC DNA]</scope>
    <source>
        <strain evidence="4">cv. B73</strain>
    </source>
</reference>
<dbReference type="GO" id="GO:0003723">
    <property type="term" value="F:RNA binding"/>
    <property type="evidence" value="ECO:0000318"/>
    <property type="project" value="GO_Central"/>
</dbReference>
<dbReference type="EnsemblPlants" id="Zm00001eb143280_T001">
    <property type="protein sequence ID" value="Zm00001eb143280_P001"/>
    <property type="gene ID" value="Zm00001eb143280"/>
</dbReference>
<feature type="region of interest" description="Disordered" evidence="2">
    <location>
        <begin position="104"/>
        <end position="129"/>
    </location>
</feature>
<protein>
    <recommendedName>
        <fullName evidence="3">RRM domain-containing protein</fullName>
    </recommendedName>
</protein>
<feature type="domain" description="RRM" evidence="3">
    <location>
        <begin position="146"/>
        <end position="224"/>
    </location>
</feature>
<name>A0A804N8L0_MAIZE</name>
<feature type="compositionally biased region" description="Basic and acidic residues" evidence="2">
    <location>
        <begin position="109"/>
        <end position="118"/>
    </location>
</feature>
<feature type="region of interest" description="Disordered" evidence="2">
    <location>
        <begin position="228"/>
        <end position="260"/>
    </location>
</feature>
<dbReference type="InterPro" id="IPR050441">
    <property type="entry name" value="RBM"/>
</dbReference>
<dbReference type="InParanoid" id="A0A804N8L0"/>
<dbReference type="GO" id="GO:0048026">
    <property type="term" value="P:positive regulation of mRNA splicing, via spliceosome"/>
    <property type="evidence" value="ECO:0000318"/>
    <property type="project" value="GO_Central"/>
</dbReference>
<evidence type="ECO:0000313" key="5">
    <source>
        <dbReference type="Proteomes" id="UP000007305"/>
    </source>
</evidence>
<reference evidence="5" key="1">
    <citation type="submission" date="2015-12" db="EMBL/GenBank/DDBJ databases">
        <title>Update maize B73 reference genome by single molecule sequencing technologies.</title>
        <authorList>
            <consortium name="Maize Genome Sequencing Project"/>
            <person name="Ware D."/>
        </authorList>
    </citation>
    <scope>NUCLEOTIDE SEQUENCE [LARGE SCALE GENOMIC DNA]</scope>
    <source>
        <strain evidence="5">cv. B73</strain>
    </source>
</reference>
<dbReference type="InterPro" id="IPR000504">
    <property type="entry name" value="RRM_dom"/>
</dbReference>
<dbReference type="InterPro" id="IPR012677">
    <property type="entry name" value="Nucleotide-bd_a/b_plait_sf"/>
</dbReference>
<evidence type="ECO:0000313" key="4">
    <source>
        <dbReference type="EnsemblPlants" id="Zm00001eb143280_P001"/>
    </source>
</evidence>
<reference evidence="4" key="3">
    <citation type="submission" date="2021-05" db="UniProtKB">
        <authorList>
            <consortium name="EnsemblPlants"/>
        </authorList>
    </citation>
    <scope>IDENTIFICATION</scope>
    <source>
        <strain evidence="4">cv. B73</strain>
    </source>
</reference>
<dbReference type="PROSITE" id="PS50102">
    <property type="entry name" value="RRM"/>
    <property type="match status" value="1"/>
</dbReference>
<feature type="compositionally biased region" description="Polar residues" evidence="2">
    <location>
        <begin position="228"/>
        <end position="245"/>
    </location>
</feature>
<evidence type="ECO:0000256" key="1">
    <source>
        <dbReference type="PROSITE-ProRule" id="PRU00176"/>
    </source>
</evidence>
<dbReference type="Gene3D" id="3.30.70.330">
    <property type="match status" value="1"/>
</dbReference>
<dbReference type="Pfam" id="PF00076">
    <property type="entry name" value="RRM_1"/>
    <property type="match status" value="1"/>
</dbReference>
<dbReference type="GO" id="GO:0005681">
    <property type="term" value="C:spliceosomal complex"/>
    <property type="evidence" value="ECO:0000318"/>
    <property type="project" value="GO_Central"/>
</dbReference>
<sequence>MDVVAMLDAFSAAPCHQLRPAAWCRSTRFASQACRATAPFARADWQAACAIHASNSTGGGGHDASSNTQPTPRVNSDCLIKAFRGHIVLPLPDKNTVESQVSGEGVGWRAEDEGDHVGQPRRRHEQANHGDNMGMWTQVMLKTLGNNLYVTVLSPRVTDQGLKKHFSTEGEVIDASIVYDPWTMEPRGFGFVTMAATKEADHYIKYLDCSVLQGQVIIVKKNPRSPPIASTSTRSCLTATTSRPMPSSWIDSPRSRRSGPSGVEYAVITNFYPFYPRRVAKTRYKTMIID</sequence>
<evidence type="ECO:0000256" key="2">
    <source>
        <dbReference type="SAM" id="MobiDB-lite"/>
    </source>
</evidence>
<evidence type="ECO:0000259" key="3">
    <source>
        <dbReference type="PROSITE" id="PS50102"/>
    </source>
</evidence>
<dbReference type="PANTHER" id="PTHR48034">
    <property type="entry name" value="TRANSFORMER-2 SEX-DETERMINING PROTEIN-RELATED"/>
    <property type="match status" value="1"/>
</dbReference>
<dbReference type="SUPFAM" id="SSF54928">
    <property type="entry name" value="RNA-binding domain, RBD"/>
    <property type="match status" value="1"/>
</dbReference>
<organism evidence="4 5">
    <name type="scientific">Zea mays</name>
    <name type="common">Maize</name>
    <dbReference type="NCBI Taxonomy" id="4577"/>
    <lineage>
        <taxon>Eukaryota</taxon>
        <taxon>Viridiplantae</taxon>
        <taxon>Streptophyta</taxon>
        <taxon>Embryophyta</taxon>
        <taxon>Tracheophyta</taxon>
        <taxon>Spermatophyta</taxon>
        <taxon>Magnoliopsida</taxon>
        <taxon>Liliopsida</taxon>
        <taxon>Poales</taxon>
        <taxon>Poaceae</taxon>
        <taxon>PACMAD clade</taxon>
        <taxon>Panicoideae</taxon>
        <taxon>Andropogonodae</taxon>
        <taxon>Andropogoneae</taxon>
        <taxon>Tripsacinae</taxon>
        <taxon>Zea</taxon>
    </lineage>
</organism>
<dbReference type="FunFam" id="3.30.70.330:FF:001544">
    <property type="entry name" value="Serine/arginine-rich splicing factor SR45a"/>
    <property type="match status" value="1"/>
</dbReference>
<accession>A0A804N8L0</accession>
<dbReference type="AlphaFoldDB" id="A0A804N8L0"/>
<keyword evidence="5" id="KW-1185">Reference proteome</keyword>